<evidence type="ECO:0000256" key="2">
    <source>
        <dbReference type="ARBA" id="ARBA00007585"/>
    </source>
</evidence>
<name>A0A7D9NL64_XENTR</name>
<evidence type="ECO:0000256" key="6">
    <source>
        <dbReference type="SAM" id="MobiDB-lite"/>
    </source>
</evidence>
<sequence length="1339" mass="146916">MSVQTTATTKNGFEDPLCLDNNNGNNCESKNIARCPKYEWNANVNGQGPGVNNHSILDQQSDNDINKHHLLQSPNALELDSTLDYIGNAGGYCDTFLQKAEKGCKIVNSSLSLENTVEEDETVDYINNELCDKRKDALFPPPVPIQTSGSNEINKGFGAITDKDSAYSENAEQSLCVQESTDYLCNVEPNYVQSCLSDMNKLCRNETNSLADTGTTDNKYDCKSSFDILSLSLDFSDEMCMRKNSLVSSGSEKPHSASILEASALPNSSIDVFTGCVKKTDNIPGFCQGAELSIRDLNYLEVPHHKDSKETPQSRISLTPEHSVFTNETSEVMVEVNACRATDKTEEAHLLKLRFSGNDEEGSAPGASQEELVSDSVPAVAQEELVTDLIKDRNSIKNQEVDGEAHSLESPTRPDSSSAEFKDLFSNVSGQNCEETFIICSPNSGTGPKAFTSTPLPESKNITFSVPVLESITESKELQHNFEAVKDNQEGLGVGTDSNTATKPTNKKPAAVSVAGKAKKNEVISFPKPNFKNVKAKVFTRSSLQAKEWNLSAAKTSPRSPPSLSNTSSPAQSPRPLPSAVKTVRKRSVIDQDVKAEAAIAKSQKQPITKQLFPSQAAHVPTHSKHALGKVPRAAALKHTQDETERASSSNSTRSSGSAAAALTCTAGSRVTERKSEKARTSAKPSAPNAELMGPDKIEHKRIIHPPLDKAESLKEAKEVTVPGDMDILANIVPLPTKLAIPSSRNLHKELILGIKNVASQPAKGRLQATGQRRGSLGRNILTIRVSSPPREKPQATVEGGLYSPKGRPISLKASAANGTRSLPRSRLPCRGTALQRTTSVSSVCSTQSEQSNLSCRSTTTTSSIKTEDVPTVKCIRPNSASGALTAKTSIPRGRSQSLKVTQTVTVTKKSPSGIPALPRSSGPAVSLTKKLEAKSLQNVEKNKPKTSPRGPVIQAQTPPVDPKSAELTHCKAVCEQQKGVIENLKNLLTSSNQKFEALTVVVQQLIIQREDTLKKRKALSQELLGLRGDLVCASSTCEKLEKEKNDLLIAYEGILQKVKEEHHAELSDIEEKLKQFYTGECEKLQSIFIEEAEKYKNELQEKVDDLNATHETYRLEADTSHAETINILKEDYEKSLTELKNANERENKILEDSLKEKQAEVEKKIFELKDENESLKEKLKYEEEQRKLSKEKSVQKNPQVMYLEQELESLKAVLEIKNEKLHQQDKKLMQIEKLVETNTTLVEKLNKCQQENEDLKARMANHVALSRQLSTEQEVLQRSLDKESKANKRLSMENEELLWKLHNGDLCSPKKLSPSSPGIPFHSSRNSGTFSSPTVSPR</sequence>
<dbReference type="Proteomes" id="UP000008143">
    <property type="component" value="Chromosome 1"/>
</dbReference>
<feature type="region of interest" description="Disordered" evidence="6">
    <location>
        <begin position="397"/>
        <end position="420"/>
    </location>
</feature>
<organism evidence="7">
    <name type="scientific">Xenopus tropicalis</name>
    <name type="common">Western clawed frog</name>
    <name type="synonym">Silurana tropicalis</name>
    <dbReference type="NCBI Taxonomy" id="8364"/>
    <lineage>
        <taxon>Eukaryota</taxon>
        <taxon>Metazoa</taxon>
        <taxon>Chordata</taxon>
        <taxon>Craniata</taxon>
        <taxon>Vertebrata</taxon>
        <taxon>Euteleostomi</taxon>
        <taxon>Amphibia</taxon>
        <taxon>Batrachia</taxon>
        <taxon>Anura</taxon>
        <taxon>Pipoidea</taxon>
        <taxon>Pipidae</taxon>
        <taxon>Xenopodinae</taxon>
        <taxon>Xenopus</taxon>
        <taxon>Silurana</taxon>
    </lineage>
</organism>
<evidence type="ECO:0000313" key="7">
    <source>
        <dbReference type="Ensembl" id="ENSXETP00000001489"/>
    </source>
</evidence>
<feature type="region of interest" description="Disordered" evidence="6">
    <location>
        <begin position="636"/>
        <end position="693"/>
    </location>
</feature>
<keyword evidence="8" id="KW-1185">Reference proteome</keyword>
<evidence type="ECO:0000313" key="10">
    <source>
        <dbReference type="RefSeq" id="XP_012824821.2"/>
    </source>
</evidence>
<feature type="compositionally biased region" description="Low complexity" evidence="6">
    <location>
        <begin position="647"/>
        <end position="662"/>
    </location>
</feature>
<keyword evidence="4" id="KW-0539">Nucleus</keyword>
<evidence type="ECO:0000313" key="12">
    <source>
        <dbReference type="Xenbase" id="XB-GENE-979438"/>
    </source>
</evidence>
<proteinExistence type="inferred from homology"/>
<evidence type="ECO:0000256" key="4">
    <source>
        <dbReference type="ARBA" id="ARBA00023242"/>
    </source>
</evidence>
<dbReference type="GeneTree" id="ENSGT00950000183026"/>
<dbReference type="RefSeq" id="XP_012824847.2">
    <property type="nucleotide sequence ID" value="XM_012969393.3"/>
</dbReference>
<feature type="compositionally biased region" description="Polar residues" evidence="6">
    <location>
        <begin position="553"/>
        <end position="572"/>
    </location>
</feature>
<dbReference type="AGR" id="Xenbase:XB-GENE-979438"/>
<reference evidence="9 10" key="3">
    <citation type="submission" date="2025-04" db="UniProtKB">
        <authorList>
            <consortium name="RefSeq"/>
        </authorList>
    </citation>
    <scope>IDENTIFICATION</scope>
    <source>
        <strain evidence="9 10">Nigerian</strain>
        <tissue evidence="9 10">Liver and blood</tissue>
    </source>
</reference>
<evidence type="ECO:0000313" key="8">
    <source>
        <dbReference type="Proteomes" id="UP000008143"/>
    </source>
</evidence>
<dbReference type="GO" id="GO:0010758">
    <property type="term" value="P:regulation of macrophage chemotaxis"/>
    <property type="evidence" value="ECO:0000318"/>
    <property type="project" value="GO_Central"/>
</dbReference>
<keyword evidence="3 5" id="KW-0175">Coiled coil</keyword>
<dbReference type="OMA" id="NSYACDR"/>
<reference evidence="7" key="2">
    <citation type="submission" date="2011-06" db="UniProtKB">
        <authorList>
            <consortium name="Ensembl"/>
        </authorList>
    </citation>
    <scope>IDENTIFICATION</scope>
</reference>
<evidence type="ECO:0000313" key="11">
    <source>
        <dbReference type="RefSeq" id="XP_012824847.2"/>
    </source>
</evidence>
<dbReference type="OrthoDB" id="10038993at2759"/>
<accession>A0A7D9NL64</accession>
<dbReference type="Ensembl" id="ENSXETT00000001489">
    <property type="protein sequence ID" value="ENSXETP00000001489"/>
    <property type="gene ID" value="ENSXETG00000000681"/>
</dbReference>
<dbReference type="DNASU" id="549908"/>
<evidence type="ECO:0000256" key="5">
    <source>
        <dbReference type="SAM" id="Coils"/>
    </source>
</evidence>
<feature type="compositionally biased region" description="Basic and acidic residues" evidence="6">
    <location>
        <begin position="671"/>
        <end position="680"/>
    </location>
</feature>
<dbReference type="RefSeq" id="XP_012824776.2">
    <property type="nucleotide sequence ID" value="XM_012969322.3"/>
</dbReference>
<dbReference type="GO" id="GO:0008017">
    <property type="term" value="F:microtubule binding"/>
    <property type="evidence" value="ECO:0000318"/>
    <property type="project" value="GO_Central"/>
</dbReference>
<dbReference type="CTD" id="57509"/>
<evidence type="ECO:0000256" key="1">
    <source>
        <dbReference type="ARBA" id="ARBA00004123"/>
    </source>
</evidence>
<dbReference type="PANTHER" id="PTHR24200">
    <property type="entry name" value="TOUCAN, ISOFORM A"/>
    <property type="match status" value="1"/>
</dbReference>
<dbReference type="GO" id="GO:0005634">
    <property type="term" value="C:nucleus"/>
    <property type="evidence" value="ECO:0000318"/>
    <property type="project" value="GO_Central"/>
</dbReference>
<feature type="region of interest" description="Disordered" evidence="6">
    <location>
        <begin position="550"/>
        <end position="588"/>
    </location>
</feature>
<comment type="subcellular location">
    <subcellularLocation>
        <location evidence="1">Nucleus</location>
    </subcellularLocation>
</comment>
<feature type="coiled-coil region" evidence="5">
    <location>
        <begin position="1003"/>
        <end position="1058"/>
    </location>
</feature>
<feature type="compositionally biased region" description="Basic and acidic residues" evidence="6">
    <location>
        <begin position="397"/>
        <end position="407"/>
    </location>
</feature>
<dbReference type="Xenbase" id="XB-GENE-979438">
    <property type="gene designation" value="mtus1"/>
</dbReference>
<feature type="region of interest" description="Disordered" evidence="6">
    <location>
        <begin position="788"/>
        <end position="809"/>
    </location>
</feature>
<evidence type="ECO:0000313" key="9">
    <source>
        <dbReference type="RefSeq" id="XP_012824776.2"/>
    </source>
</evidence>
<dbReference type="RefSeq" id="XP_012824821.2">
    <property type="nucleotide sequence ID" value="XM_012969367.3"/>
</dbReference>
<feature type="compositionally biased region" description="Polar residues" evidence="6">
    <location>
        <begin position="409"/>
        <end position="419"/>
    </location>
</feature>
<evidence type="ECO:0000256" key="3">
    <source>
        <dbReference type="ARBA" id="ARBA00023054"/>
    </source>
</evidence>
<feature type="compositionally biased region" description="Polar residues" evidence="6">
    <location>
        <begin position="1324"/>
        <end position="1339"/>
    </location>
</feature>
<dbReference type="Bgee" id="ENSXETG00000000681">
    <property type="expression patterns" value="Expressed in heart and 14 other cell types or tissues"/>
</dbReference>
<feature type="region of interest" description="Disordered" evidence="6">
    <location>
        <begin position="1310"/>
        <end position="1339"/>
    </location>
</feature>
<feature type="coiled-coil region" evidence="5">
    <location>
        <begin position="1090"/>
        <end position="1266"/>
    </location>
</feature>
<dbReference type="PANTHER" id="PTHR24200:SF7">
    <property type="entry name" value="MICROTUBULE-ASSOCIATED TUMOR SUPPRESSOR 1"/>
    <property type="match status" value="1"/>
</dbReference>
<reference evidence="7" key="1">
    <citation type="journal article" date="2010" name="Science">
        <title>The genome of the Western clawed frog Xenopus tropicalis.</title>
        <authorList>
            <person name="Hellsten U."/>
            <person name="Harland R.M."/>
            <person name="Gilchrist M.J."/>
            <person name="Hendrix D."/>
            <person name="Jurka J."/>
            <person name="Kapitonov V."/>
            <person name="Ovcharenko I."/>
            <person name="Putnam N.H."/>
            <person name="Shu S."/>
            <person name="Taher L."/>
            <person name="Blitz I.L."/>
            <person name="Blumberg B."/>
            <person name="Dichmann D.S."/>
            <person name="Dubchak I."/>
            <person name="Amaya E."/>
            <person name="Detter J.C."/>
            <person name="Fletcher R."/>
            <person name="Gerhard D.S."/>
            <person name="Goodstein D."/>
            <person name="Graves T."/>
            <person name="Grigoriev I.V."/>
            <person name="Grimwood J."/>
            <person name="Kawashima T."/>
            <person name="Lindquist E."/>
            <person name="Lucas S.M."/>
            <person name="Mead P.E."/>
            <person name="Mitros T."/>
            <person name="Ogino H."/>
            <person name="Ohta Y."/>
            <person name="Poliakov A.V."/>
            <person name="Pollet N."/>
            <person name="Robert J."/>
            <person name="Salamov A."/>
            <person name="Sater A.K."/>
            <person name="Schmutz J."/>
            <person name="Terry A."/>
            <person name="Vize P.D."/>
            <person name="Warren W.C."/>
            <person name="Wells D."/>
            <person name="Wills A."/>
            <person name="Wilson R.K."/>
            <person name="Zimmerman L.B."/>
            <person name="Zorn A.M."/>
            <person name="Grainger R."/>
            <person name="Grammer T."/>
            <person name="Khokha M.K."/>
            <person name="Richardson P.M."/>
            <person name="Rokhsar D.S."/>
        </authorList>
    </citation>
    <scope>NUCLEOTIDE SEQUENCE [LARGE SCALE GENOMIC DNA]</scope>
    <source>
        <strain evidence="7">Nigerian</strain>
    </source>
</reference>
<dbReference type="GeneID" id="100127582"/>
<gene>
    <name evidence="7 9 10 11 12" type="primary">mtus1</name>
    <name evidence="9 10 11" type="synonym">fbx27</name>
    <name evidence="9 10 11" type="synonym">ICIS</name>
</gene>
<feature type="region of interest" description="Disordered" evidence="6">
    <location>
        <begin position="490"/>
        <end position="510"/>
    </location>
</feature>
<comment type="similarity">
    <text evidence="2">Belongs to the MTUS1 family.</text>
</comment>
<protein>
    <submittedName>
        <fullName evidence="7">Microtubule associated scaffold protein 1</fullName>
    </submittedName>
    <submittedName>
        <fullName evidence="9 10">Microtubule-associated tumor suppressor 1 isoform X1</fullName>
    </submittedName>
</protein>
<dbReference type="InterPro" id="IPR051293">
    <property type="entry name" value="MTUS1/CCDC69"/>
</dbReference>
<feature type="region of interest" description="Disordered" evidence="6">
    <location>
        <begin position="355"/>
        <end position="375"/>
    </location>
</feature>
<feature type="region of interest" description="Disordered" evidence="6">
    <location>
        <begin position="939"/>
        <end position="964"/>
    </location>
</feature>